<keyword evidence="1" id="KW-1133">Transmembrane helix</keyword>
<reference evidence="2 3" key="1">
    <citation type="submission" date="2024-09" db="EMBL/GenBank/DDBJ databases">
        <authorList>
            <person name="Sun Q."/>
            <person name="Mori K."/>
        </authorList>
    </citation>
    <scope>NUCLEOTIDE SEQUENCE [LARGE SCALE GENOMIC DNA]</scope>
    <source>
        <strain evidence="2 3">NCAIM B.02610</strain>
    </source>
</reference>
<dbReference type="Gene3D" id="3.30.360.40">
    <property type="entry name" value="YwmB-like"/>
    <property type="match status" value="1"/>
</dbReference>
<dbReference type="InterPro" id="IPR014794">
    <property type="entry name" value="DUF1779"/>
</dbReference>
<dbReference type="InterPro" id="IPR036209">
    <property type="entry name" value="YwmB-like_sf"/>
</dbReference>
<keyword evidence="1" id="KW-0472">Membrane</keyword>
<accession>A0ABV6K8S5</accession>
<dbReference type="Gene3D" id="3.30.2030.10">
    <property type="entry name" value="YwmB-like"/>
    <property type="match status" value="1"/>
</dbReference>
<comment type="caution">
    <text evidence="2">The sequence shown here is derived from an EMBL/GenBank/DDBJ whole genome shotgun (WGS) entry which is preliminary data.</text>
</comment>
<keyword evidence="3" id="KW-1185">Reference proteome</keyword>
<name>A0ABV6K8S5_9BACI</name>
<evidence type="ECO:0000256" key="1">
    <source>
        <dbReference type="SAM" id="Phobius"/>
    </source>
</evidence>
<proteinExistence type="predicted"/>
<dbReference type="SUPFAM" id="SSF143842">
    <property type="entry name" value="YwmB-like"/>
    <property type="match status" value="1"/>
</dbReference>
<dbReference type="Proteomes" id="UP001589838">
    <property type="component" value="Unassembled WGS sequence"/>
</dbReference>
<evidence type="ECO:0000313" key="3">
    <source>
        <dbReference type="Proteomes" id="UP001589838"/>
    </source>
</evidence>
<organism evidence="2 3">
    <name type="scientific">Halalkalibacter kiskunsagensis</name>
    <dbReference type="NCBI Taxonomy" id="1548599"/>
    <lineage>
        <taxon>Bacteria</taxon>
        <taxon>Bacillati</taxon>
        <taxon>Bacillota</taxon>
        <taxon>Bacilli</taxon>
        <taxon>Bacillales</taxon>
        <taxon>Bacillaceae</taxon>
        <taxon>Halalkalibacter</taxon>
    </lineage>
</organism>
<keyword evidence="1" id="KW-0812">Transmembrane</keyword>
<dbReference type="RefSeq" id="WP_335962184.1">
    <property type="nucleotide sequence ID" value="NZ_JAXBLX010000025.1"/>
</dbReference>
<feature type="transmembrane region" description="Helical" evidence="1">
    <location>
        <begin position="5"/>
        <end position="21"/>
    </location>
</feature>
<dbReference type="EMBL" id="JBHLUX010000008">
    <property type="protein sequence ID" value="MFC0469664.1"/>
    <property type="molecule type" value="Genomic_DNA"/>
</dbReference>
<evidence type="ECO:0000313" key="2">
    <source>
        <dbReference type="EMBL" id="MFC0469664.1"/>
    </source>
</evidence>
<gene>
    <name evidence="2" type="ORF">ACFFHM_03740</name>
</gene>
<protein>
    <submittedName>
        <fullName evidence="2">YwmB family TATA-box binding protein</fullName>
    </submittedName>
</protein>
<dbReference type="Pfam" id="PF08680">
    <property type="entry name" value="DUF1779"/>
    <property type="match status" value="1"/>
</dbReference>
<sequence>MLKNIFIYVILFGFIFSFYTINADSSNKNTINELIDMMEVAEQKKIDIQTWSAYAKQDNIQAKTTSEVDQIIDEMQKKYMNFQWRDEKERNNHYREIIGTKHDSGLNKRIVLTAYESHGKHEVSMTFQVVGEEWDSDIMTKLEEDLNDESIFYTVRGIIKKEQNDLQNVAFQLVEAFSGEVEEGLKEEDFVSLSAYTDNWNSSIAVDTEKNINLQVGVRTTQNSDTINVTVGTPIITSEY</sequence>